<organism evidence="1 2">
    <name type="scientific">Campylobacter canadensis</name>
    <dbReference type="NCBI Taxonomy" id="449520"/>
    <lineage>
        <taxon>Bacteria</taxon>
        <taxon>Pseudomonadati</taxon>
        <taxon>Campylobacterota</taxon>
        <taxon>Epsilonproteobacteria</taxon>
        <taxon>Campylobacterales</taxon>
        <taxon>Campylobacteraceae</taxon>
        <taxon>Campylobacter</taxon>
    </lineage>
</organism>
<keyword evidence="2" id="KW-1185">Reference proteome</keyword>
<dbReference type="Pfam" id="PF04325">
    <property type="entry name" value="DUF465"/>
    <property type="match status" value="1"/>
</dbReference>
<dbReference type="InterPro" id="IPR007420">
    <property type="entry name" value="DUF465"/>
</dbReference>
<comment type="caution">
    <text evidence="1">The sequence shown here is derived from an EMBL/GenBank/DDBJ whole genome shotgun (WGS) entry which is preliminary data.</text>
</comment>
<evidence type="ECO:0000313" key="1">
    <source>
        <dbReference type="EMBL" id="MBZ7987877.1"/>
    </source>
</evidence>
<dbReference type="EMBL" id="JACGBB010000017">
    <property type="protein sequence ID" value="MBZ7987877.1"/>
    <property type="molecule type" value="Genomic_DNA"/>
</dbReference>
<name>A0ABS7WU73_9BACT</name>
<reference evidence="1 2" key="1">
    <citation type="submission" date="2020-07" db="EMBL/GenBank/DDBJ databases">
        <title>Transfer of Campylobacter canadensis to the novel genus Avispirillum gen. nov., that also includes two novel species recovered from migratory waterfowl: Avispirillum anseris sp. nov. and Avispirillum brantae sp. nov.</title>
        <authorList>
            <person name="Miller W.G."/>
            <person name="Chapman M.H."/>
            <person name="Yee E."/>
            <person name="Inglis G.D."/>
        </authorList>
    </citation>
    <scope>NUCLEOTIDE SEQUENCE [LARGE SCALE GENOMIC DNA]</scope>
    <source>
        <strain evidence="1 2">L283</strain>
    </source>
</reference>
<proteinExistence type="predicted"/>
<dbReference type="Proteomes" id="UP000786183">
    <property type="component" value="Unassembled WGS sequence"/>
</dbReference>
<dbReference type="InterPro" id="IPR038444">
    <property type="entry name" value="DUF465_sf"/>
</dbReference>
<dbReference type="Gene3D" id="6.10.280.50">
    <property type="match status" value="1"/>
</dbReference>
<evidence type="ECO:0000313" key="2">
    <source>
        <dbReference type="Proteomes" id="UP000786183"/>
    </source>
</evidence>
<protein>
    <submittedName>
        <fullName evidence="1">YdcH family protein</fullName>
    </submittedName>
</protein>
<dbReference type="RefSeq" id="WP_172231712.1">
    <property type="nucleotide sequence ID" value="NZ_CP035946.1"/>
</dbReference>
<sequence length="71" mass="8486">MLREHRELISKLKGNDAHFDKLFEAHNELDHKIKDAEEGRIHLDDLEVSKMKKEKLRLKDELNEYLTSKSK</sequence>
<accession>A0ABS7WU73</accession>
<gene>
    <name evidence="1" type="ORF">AVCANL283_07195</name>
</gene>